<proteinExistence type="predicted"/>
<feature type="compositionally biased region" description="Basic and acidic residues" evidence="1">
    <location>
        <begin position="176"/>
        <end position="197"/>
    </location>
</feature>
<dbReference type="OrthoDB" id="7608935at2759"/>
<dbReference type="Proteomes" id="UP000184267">
    <property type="component" value="Unassembled WGS sequence"/>
</dbReference>
<evidence type="ECO:0000313" key="2">
    <source>
        <dbReference type="EMBL" id="OJT09090.1"/>
    </source>
</evidence>
<organism evidence="2 3">
    <name type="scientific">Trametes pubescens</name>
    <name type="common">White-rot fungus</name>
    <dbReference type="NCBI Taxonomy" id="154538"/>
    <lineage>
        <taxon>Eukaryota</taxon>
        <taxon>Fungi</taxon>
        <taxon>Dikarya</taxon>
        <taxon>Basidiomycota</taxon>
        <taxon>Agaricomycotina</taxon>
        <taxon>Agaricomycetes</taxon>
        <taxon>Polyporales</taxon>
        <taxon>Polyporaceae</taxon>
        <taxon>Trametes</taxon>
    </lineage>
</organism>
<feature type="region of interest" description="Disordered" evidence="1">
    <location>
        <begin position="17"/>
        <end position="208"/>
    </location>
</feature>
<reference evidence="2 3" key="1">
    <citation type="submission" date="2016-10" db="EMBL/GenBank/DDBJ databases">
        <title>Genome sequence of the basidiomycete white-rot fungus Trametes pubescens.</title>
        <authorList>
            <person name="Makela M.R."/>
            <person name="Granchi Z."/>
            <person name="Peng M."/>
            <person name="De Vries R.P."/>
            <person name="Grigoriev I."/>
            <person name="Riley R."/>
            <person name="Hilden K."/>
        </authorList>
    </citation>
    <scope>NUCLEOTIDE SEQUENCE [LARGE SCALE GENOMIC DNA]</scope>
    <source>
        <strain evidence="2 3">FBCC735</strain>
    </source>
</reference>
<feature type="compositionally biased region" description="Acidic residues" evidence="1">
    <location>
        <begin position="73"/>
        <end position="82"/>
    </location>
</feature>
<accession>A0A1M2VNG4</accession>
<gene>
    <name evidence="2" type="ORF">TRAPUB_33</name>
</gene>
<dbReference type="AlphaFoldDB" id="A0A1M2VNG4"/>
<feature type="compositionally biased region" description="Basic and acidic residues" evidence="1">
    <location>
        <begin position="144"/>
        <end position="156"/>
    </location>
</feature>
<comment type="caution">
    <text evidence="2">The sequence shown here is derived from an EMBL/GenBank/DDBJ whole genome shotgun (WGS) entry which is preliminary data.</text>
</comment>
<keyword evidence="3" id="KW-1185">Reference proteome</keyword>
<evidence type="ECO:0000256" key="1">
    <source>
        <dbReference type="SAM" id="MobiDB-lite"/>
    </source>
</evidence>
<protein>
    <submittedName>
        <fullName evidence="2">Uncharacterized protein</fullName>
    </submittedName>
</protein>
<feature type="compositionally biased region" description="Gly residues" evidence="1">
    <location>
        <begin position="91"/>
        <end position="108"/>
    </location>
</feature>
<feature type="compositionally biased region" description="Polar residues" evidence="1">
    <location>
        <begin position="20"/>
        <end position="29"/>
    </location>
</feature>
<evidence type="ECO:0000313" key="3">
    <source>
        <dbReference type="Proteomes" id="UP000184267"/>
    </source>
</evidence>
<sequence>MFDAPREPSAFSIYNILSGPFSSEASRPSQRAPRDWETADAFADGHGSVVPMEVGKQGRKKERARLERRAREIEEEDDEDDWFGGARARGRGGGGGGGNGGGGGGGGKSSRRDREANSSKANGGGNGNGKIRFDFSHSSTSRDGGGRDSKRQRVSYDDLPGPSRETDSIQIRGASKKQDRYGGSNHSRDRYDRDHSSRGPRYRGGYSR</sequence>
<dbReference type="STRING" id="154538.A0A1M2VNG4"/>
<dbReference type="EMBL" id="MNAD01000986">
    <property type="protein sequence ID" value="OJT09090.1"/>
    <property type="molecule type" value="Genomic_DNA"/>
</dbReference>
<name>A0A1M2VNG4_TRAPU</name>